<keyword evidence="6 8" id="KW-1133">Transmembrane helix</keyword>
<feature type="transmembrane region" description="Helical" evidence="8">
    <location>
        <begin position="87"/>
        <end position="105"/>
    </location>
</feature>
<dbReference type="InterPro" id="IPR027470">
    <property type="entry name" value="Cation_efflux_CTD"/>
</dbReference>
<keyword evidence="7 8" id="KW-0472">Membrane</keyword>
<feature type="transmembrane region" description="Helical" evidence="8">
    <location>
        <begin position="243"/>
        <end position="267"/>
    </location>
</feature>
<evidence type="ECO:0000259" key="9">
    <source>
        <dbReference type="Pfam" id="PF01545"/>
    </source>
</evidence>
<dbReference type="PANTHER" id="PTHR45820">
    <property type="entry name" value="FI23527P1"/>
    <property type="match status" value="1"/>
</dbReference>
<dbReference type="InterPro" id="IPR002524">
    <property type="entry name" value="Cation_efflux"/>
</dbReference>
<evidence type="ECO:0000256" key="2">
    <source>
        <dbReference type="ARBA" id="ARBA00008873"/>
    </source>
</evidence>
<evidence type="ECO:0000313" key="12">
    <source>
        <dbReference type="Proteomes" id="UP001497525"/>
    </source>
</evidence>
<sequence length="483" mass="53261">MGHSGCHCHCGNTCRLVSMMILVAVYFLVELVTGYVINSIALQADAFHMLSDFMALIVGVIATRIAKWPSSSKNTFGWQRAEVMGGLINTVVLITLCFTIFIDALKRFAEPERIDNPLLMIYVGAGGLLINILGLLVLGVHSHEKGHTIEVEQPVLLDGVGLEGLQEDETEGAFLEIDPITSPASPPNGGVLADGKISKAPVGTNQVSPFNNSGHLNTPPGFNINSETGKKAKQSKSMNMRAVFLHVLADFFGSVIVVISAMVLYFFKEPDQQRGWQLYVDPAMSVLMVILILASAIPLMYKAALILLQSVPNEISLKNLKERMEKIEGVRRIHDLHVWRLQSNVIIGTVHLRCVNLPDYLRLLRDVKQLFHEFDIHCTTIQPEFSDYLEPKRSSEIDYRTCVLPCDANERCGSEQCCPAGTNSHSSANLVGQMGSGKGQKWLAIPKPKRSHSDMSLDVRIRIPDAQPDIVIDDQHIGDKTCL</sequence>
<dbReference type="GO" id="GO:0010312">
    <property type="term" value="P:detoxification of zinc ion"/>
    <property type="evidence" value="ECO:0007669"/>
    <property type="project" value="TreeGrafter"/>
</dbReference>
<evidence type="ECO:0000313" key="11">
    <source>
        <dbReference type="EMBL" id="CAL5130546.1"/>
    </source>
</evidence>
<evidence type="ECO:0000256" key="6">
    <source>
        <dbReference type="ARBA" id="ARBA00022989"/>
    </source>
</evidence>
<name>A0AAV2T396_CALDB</name>
<dbReference type="GO" id="GO:0006882">
    <property type="term" value="P:intracellular zinc ion homeostasis"/>
    <property type="evidence" value="ECO:0007669"/>
    <property type="project" value="TreeGrafter"/>
</dbReference>
<organism evidence="11 12">
    <name type="scientific">Calicophoron daubneyi</name>
    <name type="common">Rumen fluke</name>
    <name type="synonym">Paramphistomum daubneyi</name>
    <dbReference type="NCBI Taxonomy" id="300641"/>
    <lineage>
        <taxon>Eukaryota</taxon>
        <taxon>Metazoa</taxon>
        <taxon>Spiralia</taxon>
        <taxon>Lophotrochozoa</taxon>
        <taxon>Platyhelminthes</taxon>
        <taxon>Trematoda</taxon>
        <taxon>Digenea</taxon>
        <taxon>Plagiorchiida</taxon>
        <taxon>Pronocephalata</taxon>
        <taxon>Paramphistomoidea</taxon>
        <taxon>Paramphistomidae</taxon>
        <taxon>Calicophoron</taxon>
    </lineage>
</organism>
<comment type="caution">
    <text evidence="11">The sequence shown here is derived from an EMBL/GenBank/DDBJ whole genome shotgun (WGS) entry which is preliminary data.</text>
</comment>
<reference evidence="11" key="1">
    <citation type="submission" date="2024-06" db="EMBL/GenBank/DDBJ databases">
        <authorList>
            <person name="Liu X."/>
            <person name="Lenzi L."/>
            <person name="Haldenby T S."/>
            <person name="Uol C."/>
        </authorList>
    </citation>
    <scope>NUCLEOTIDE SEQUENCE</scope>
</reference>
<protein>
    <submittedName>
        <fullName evidence="11">Uncharacterized protein</fullName>
    </submittedName>
</protein>
<keyword evidence="3" id="KW-0813">Transport</keyword>
<accession>A0AAV2T396</accession>
<dbReference type="InterPro" id="IPR027469">
    <property type="entry name" value="Cation_efflux_TMD_sf"/>
</dbReference>
<dbReference type="EMBL" id="CAXLJL010000068">
    <property type="protein sequence ID" value="CAL5130546.1"/>
    <property type="molecule type" value="Genomic_DNA"/>
</dbReference>
<feature type="transmembrane region" description="Helical" evidence="8">
    <location>
        <begin position="117"/>
        <end position="138"/>
    </location>
</feature>
<dbReference type="SUPFAM" id="SSF161111">
    <property type="entry name" value="Cation efflux protein transmembrane domain-like"/>
    <property type="match status" value="1"/>
</dbReference>
<dbReference type="Gene3D" id="1.20.1510.10">
    <property type="entry name" value="Cation efflux protein transmembrane domain"/>
    <property type="match status" value="2"/>
</dbReference>
<feature type="transmembrane region" description="Helical" evidence="8">
    <location>
        <begin position="21"/>
        <end position="41"/>
    </location>
</feature>
<dbReference type="AlphaFoldDB" id="A0AAV2T396"/>
<evidence type="ECO:0000256" key="1">
    <source>
        <dbReference type="ARBA" id="ARBA00004141"/>
    </source>
</evidence>
<dbReference type="NCBIfam" id="TIGR01297">
    <property type="entry name" value="CDF"/>
    <property type="match status" value="1"/>
</dbReference>
<gene>
    <name evidence="11" type="ORF">CDAUBV1_LOCUS2607</name>
</gene>
<dbReference type="Pfam" id="PF16916">
    <property type="entry name" value="ZT_dimer"/>
    <property type="match status" value="1"/>
</dbReference>
<comment type="subcellular location">
    <subcellularLocation>
        <location evidence="1">Membrane</location>
        <topology evidence="1">Multi-pass membrane protein</topology>
    </subcellularLocation>
</comment>
<evidence type="ECO:0000256" key="8">
    <source>
        <dbReference type="SAM" id="Phobius"/>
    </source>
</evidence>
<comment type="similarity">
    <text evidence="2">Belongs to the cation diffusion facilitator (CDF) transporter (TC 2.A.4) family. SLC30A subfamily.</text>
</comment>
<dbReference type="GO" id="GO:0016020">
    <property type="term" value="C:membrane"/>
    <property type="evidence" value="ECO:0007669"/>
    <property type="project" value="UniProtKB-SubCell"/>
</dbReference>
<evidence type="ECO:0000256" key="3">
    <source>
        <dbReference type="ARBA" id="ARBA00022448"/>
    </source>
</evidence>
<proteinExistence type="inferred from homology"/>
<keyword evidence="4 8" id="KW-0812">Transmembrane</keyword>
<evidence type="ECO:0000256" key="5">
    <source>
        <dbReference type="ARBA" id="ARBA00022833"/>
    </source>
</evidence>
<evidence type="ECO:0000256" key="7">
    <source>
        <dbReference type="ARBA" id="ARBA00023136"/>
    </source>
</evidence>
<dbReference type="InterPro" id="IPR058533">
    <property type="entry name" value="Cation_efflux_TM"/>
</dbReference>
<feature type="transmembrane region" description="Helical" evidence="8">
    <location>
        <begin position="287"/>
        <end position="308"/>
    </location>
</feature>
<keyword evidence="5" id="KW-0862">Zinc</keyword>
<dbReference type="PANTHER" id="PTHR45820:SF4">
    <property type="entry name" value="ZINC TRANSPORTER 63C, ISOFORM F"/>
    <property type="match status" value="1"/>
</dbReference>
<evidence type="ECO:0000259" key="10">
    <source>
        <dbReference type="Pfam" id="PF16916"/>
    </source>
</evidence>
<dbReference type="GO" id="GO:0005385">
    <property type="term" value="F:zinc ion transmembrane transporter activity"/>
    <property type="evidence" value="ECO:0007669"/>
    <property type="project" value="TreeGrafter"/>
</dbReference>
<feature type="domain" description="Cation efflux protein cytoplasmic" evidence="10">
    <location>
        <begin position="312"/>
        <end position="384"/>
    </location>
</feature>
<feature type="transmembrane region" description="Helical" evidence="8">
    <location>
        <begin position="47"/>
        <end position="66"/>
    </location>
</feature>
<dbReference type="Proteomes" id="UP001497525">
    <property type="component" value="Unassembled WGS sequence"/>
</dbReference>
<evidence type="ECO:0000256" key="4">
    <source>
        <dbReference type="ARBA" id="ARBA00022692"/>
    </source>
</evidence>
<dbReference type="Pfam" id="PF01545">
    <property type="entry name" value="Cation_efflux"/>
    <property type="match status" value="1"/>
</dbReference>
<feature type="domain" description="Cation efflux protein transmembrane" evidence="9">
    <location>
        <begin position="20"/>
        <end position="308"/>
    </location>
</feature>